<dbReference type="InterPro" id="IPR045247">
    <property type="entry name" value="Oye-like"/>
</dbReference>
<keyword evidence="3" id="KW-1185">Reference proteome</keyword>
<evidence type="ECO:0000259" key="1">
    <source>
        <dbReference type="Pfam" id="PF00724"/>
    </source>
</evidence>
<comment type="caution">
    <text evidence="2">The sequence shown here is derived from an EMBL/GenBank/DDBJ whole genome shotgun (WGS) entry which is preliminary data.</text>
</comment>
<organism evidence="2 3">
    <name type="scientific">Leclercia tamurae</name>
    <dbReference type="NCBI Taxonomy" id="2926467"/>
    <lineage>
        <taxon>Bacteria</taxon>
        <taxon>Pseudomonadati</taxon>
        <taxon>Pseudomonadota</taxon>
        <taxon>Gammaproteobacteria</taxon>
        <taxon>Enterobacterales</taxon>
        <taxon>Enterobacteriaceae</taxon>
        <taxon>Leclercia</taxon>
    </lineage>
</organism>
<dbReference type="PANTHER" id="PTHR22893:SF91">
    <property type="entry name" value="NADPH DEHYDROGENASE 2-RELATED"/>
    <property type="match status" value="1"/>
</dbReference>
<dbReference type="EMBL" id="JAMHKS010000064">
    <property type="protein sequence ID" value="MCU6676754.1"/>
    <property type="molecule type" value="Genomic_DNA"/>
</dbReference>
<reference evidence="2" key="1">
    <citation type="submission" date="2022-05" db="EMBL/GenBank/DDBJ databases">
        <title>Description of a novel species of Leclercia; Leclercia tamurae and the Proposal for a Novel Genus Silvania gen. nov. Containing Two Novel Species Silvania hatchlandensis sp. nov. and Silvania confinis sp. nov. Isolated from the Rhizosphere of Oak.</title>
        <authorList>
            <person name="Maddock D.W."/>
            <person name="Brady C.L."/>
            <person name="Denman S."/>
            <person name="Arnold D."/>
        </authorList>
    </citation>
    <scope>NUCLEOTIDE SEQUENCE</scope>
    <source>
        <strain evidence="2">H6S3</strain>
    </source>
</reference>
<dbReference type="Proteomes" id="UP001062027">
    <property type="component" value="Unassembled WGS sequence"/>
</dbReference>
<evidence type="ECO:0000313" key="3">
    <source>
        <dbReference type="Proteomes" id="UP001062027"/>
    </source>
</evidence>
<dbReference type="InterPro" id="IPR013785">
    <property type="entry name" value="Aldolase_TIM"/>
</dbReference>
<name>A0ABT2R799_9ENTR</name>
<dbReference type="SUPFAM" id="SSF51395">
    <property type="entry name" value="FMN-linked oxidoreductases"/>
    <property type="match status" value="1"/>
</dbReference>
<feature type="domain" description="NADH:flavin oxidoreductase/NADH oxidase N-terminal" evidence="1">
    <location>
        <begin position="5"/>
        <end position="352"/>
    </location>
</feature>
<gene>
    <name evidence="2" type="ORF">M8318_03620</name>
</gene>
<evidence type="ECO:0000313" key="2">
    <source>
        <dbReference type="EMBL" id="MCU6676754.1"/>
    </source>
</evidence>
<proteinExistence type="predicted"/>
<protein>
    <submittedName>
        <fullName evidence="2">Alkene reductase</fullName>
    </submittedName>
</protein>
<dbReference type="RefSeq" id="WP_262660970.1">
    <property type="nucleotide sequence ID" value="NZ_JAMHKS010000064.1"/>
</dbReference>
<dbReference type="InterPro" id="IPR001155">
    <property type="entry name" value="OxRdtase_FMN_N"/>
</dbReference>
<sequence>MKNTLFEAYNLSGTSLSNRVVMAPMTRSRAPSDVADTMTALYYTQRATAGLIVTEGTPVSREGQGYLFNPGIYSDDQIAGWKLTTDSVHAVGGRIFAQLWHVGRLSHPSIQEGGKLPVSPSSRKAEGAKAFGYDENGLPALIDTPAPRQLNTDEIPRLVEDFARAAENAIAAGFDGVEIHAANGYLFEQFLNPGVNDRTDKYAADTLGNRLRFTLEVIDAVTTRIGANRTGIRLSPYGQIFDMPVYPEINETYLALAAEIGKRELAYLHLMNQSGFSRADGKVEGSAENGFFELMRGMKSPLNATALVLAGGLTRDLATEMIEGGEIDLAGFGANFISNPDLVARMQNGLPLAEPDRETFYGGDSKGYVDYPPYGA</sequence>
<dbReference type="Gene3D" id="3.20.20.70">
    <property type="entry name" value="Aldolase class I"/>
    <property type="match status" value="1"/>
</dbReference>
<dbReference type="CDD" id="cd02933">
    <property type="entry name" value="OYE_like_FMN"/>
    <property type="match status" value="1"/>
</dbReference>
<dbReference type="PANTHER" id="PTHR22893">
    <property type="entry name" value="NADH OXIDOREDUCTASE-RELATED"/>
    <property type="match status" value="1"/>
</dbReference>
<accession>A0ABT2R799</accession>
<dbReference type="Pfam" id="PF00724">
    <property type="entry name" value="Oxidored_FMN"/>
    <property type="match status" value="1"/>
</dbReference>